<comment type="caution">
    <text evidence="1">The sequence shown here is derived from an EMBL/GenBank/DDBJ whole genome shotgun (WGS) entry which is preliminary data.</text>
</comment>
<accession>A0ABR1SI23</accession>
<name>A0ABR1SI23_9PEZI</name>
<sequence>MPTCLLRMPPSSVARTHPEEYLSFCTSRSLPLPDEEVPPVLFKIFMEPDGVDFHVKGHVASELHRRFGVDAEDAFKSARASLAHLKEEAKIEVILTGISSTTLKAATSTDSWIGELDNPLEPLAIKAMKIYRFTRGNMLLPNEAGFTGHDPAKMRFDNM</sequence>
<keyword evidence="2" id="KW-1185">Reference proteome</keyword>
<organism evidence="1 2">
    <name type="scientific">Apiospora rasikravindrae</name>
    <dbReference type="NCBI Taxonomy" id="990691"/>
    <lineage>
        <taxon>Eukaryota</taxon>
        <taxon>Fungi</taxon>
        <taxon>Dikarya</taxon>
        <taxon>Ascomycota</taxon>
        <taxon>Pezizomycotina</taxon>
        <taxon>Sordariomycetes</taxon>
        <taxon>Xylariomycetidae</taxon>
        <taxon>Amphisphaeriales</taxon>
        <taxon>Apiosporaceae</taxon>
        <taxon>Apiospora</taxon>
    </lineage>
</organism>
<dbReference type="EMBL" id="JAQQWK010000009">
    <property type="protein sequence ID" value="KAK8033985.1"/>
    <property type="molecule type" value="Genomic_DNA"/>
</dbReference>
<evidence type="ECO:0000313" key="2">
    <source>
        <dbReference type="Proteomes" id="UP001444661"/>
    </source>
</evidence>
<reference evidence="1 2" key="1">
    <citation type="submission" date="2023-01" db="EMBL/GenBank/DDBJ databases">
        <title>Analysis of 21 Apiospora genomes using comparative genomics revels a genus with tremendous synthesis potential of carbohydrate active enzymes and secondary metabolites.</title>
        <authorList>
            <person name="Sorensen T."/>
        </authorList>
    </citation>
    <scope>NUCLEOTIDE SEQUENCE [LARGE SCALE GENOMIC DNA]</scope>
    <source>
        <strain evidence="1 2">CBS 33761</strain>
    </source>
</reference>
<proteinExistence type="predicted"/>
<evidence type="ECO:0000313" key="1">
    <source>
        <dbReference type="EMBL" id="KAK8033985.1"/>
    </source>
</evidence>
<gene>
    <name evidence="1" type="ORF">PG993_008980</name>
</gene>
<protein>
    <submittedName>
        <fullName evidence="1">Uncharacterized protein</fullName>
    </submittedName>
</protein>
<dbReference type="Proteomes" id="UP001444661">
    <property type="component" value="Unassembled WGS sequence"/>
</dbReference>